<dbReference type="GO" id="GO:0007411">
    <property type="term" value="P:axon guidance"/>
    <property type="evidence" value="ECO:0007669"/>
    <property type="project" value="TreeGrafter"/>
</dbReference>
<evidence type="ECO:0000259" key="8">
    <source>
        <dbReference type="PROSITE" id="PS50188"/>
    </source>
</evidence>
<feature type="domain" description="B30.2/SPRY" evidence="8">
    <location>
        <begin position="576"/>
        <end position="761"/>
    </location>
</feature>
<evidence type="ECO:0000313" key="12">
    <source>
        <dbReference type="Proteomes" id="UP000053105"/>
    </source>
</evidence>
<dbReference type="GO" id="GO:0008270">
    <property type="term" value="F:zinc ion binding"/>
    <property type="evidence" value="ECO:0007669"/>
    <property type="project" value="UniProtKB-KW"/>
</dbReference>
<dbReference type="GO" id="GO:0043005">
    <property type="term" value="C:neuron projection"/>
    <property type="evidence" value="ECO:0007669"/>
    <property type="project" value="TreeGrafter"/>
</dbReference>
<sequence length="776" mass="84590">MEDELRCPCCKELFVEPVLLPCWHALCLACAVNLQAPPDSPPESTTDSSNAPGSDQEADKLSILSETDSGVVCSSTSTSSRPGSYVGTPGNGGFPPSGGTLCLSCPVCQKTVYFDEGGAHNLPKYRAMQHIVEKYQESRNTRLQCQMCEAEPRDATVACEQCEVLYCDACRESCHPKRGPLATHNLGPPRGSWQSNGGGKGARGPAAETTPLCTDHNGEPLTLYCALCKIAICAHCLRDRHAAHPHDVLPLAAACKAQKESSMNRSRFRDCVVGLSDQIQVSGFNQQEFKGSGIDQNLAEINWSPYKRSSTTTELSQNLQQLSERARSTTEFIQRLKGMTDKVHEECVALEEEVEDRVANLVSLLQARKSRLIEAARQTREARVRSLRDQVARCASHLQATTALLTFCIEALKENDSAAFLQIGGMLSVRAATAAGSWGGAEGVQEIARLPLLDLTLDDKPLRRAIDQLTFVQLKPSEGEERFPIAAPGAPILIPEECSAENNSVTVAWQPPPGHGIVGCAGQRGPAIEGYLLELDDGCGGEFREVYCGRETICTVDGLHFNSLYNARVRAFNSAGEGEYSELIGLQTAEVAWFSWATGASGIPQEVSISEDAMSASCEGYEHRVVLSSVGFSRGVHYWELTIDRYHSDTDPAFGIARAEVSRDRMLGKDDKGWSMYIDRQRSWFMHGGGHAQRTEGGVQQGSTVGVLLDLDTTHTLRFFVNDQPQGGIAFRDLYGVFYPAVSLNRGVTVTLHTALDVPRHLLALHEEYMTDTIQS</sequence>
<dbReference type="SUPFAM" id="SSF57850">
    <property type="entry name" value="RING/U-box"/>
    <property type="match status" value="1"/>
</dbReference>
<dbReference type="AlphaFoldDB" id="A0A0M8ZYH6"/>
<keyword evidence="4" id="KW-0175">Coiled coil</keyword>
<dbReference type="PANTHER" id="PTHR24099">
    <property type="entry name" value="E3 UBIQUITIN-PROTEIN LIGASE TRIM36-RELATED"/>
    <property type="match status" value="1"/>
</dbReference>
<dbReference type="CDD" id="cd12889">
    <property type="entry name" value="SPRY_PRY_TRIM67_9"/>
    <property type="match status" value="1"/>
</dbReference>
<keyword evidence="2 5" id="KW-0863">Zinc-finger</keyword>
<feature type="domain" description="B box-type" evidence="7">
    <location>
        <begin position="140"/>
        <end position="189"/>
    </location>
</feature>
<dbReference type="InterPro" id="IPR043136">
    <property type="entry name" value="B30.2/SPRY_sf"/>
</dbReference>
<accession>A0A0M8ZYH6</accession>
<keyword evidence="1" id="KW-0479">Metal-binding</keyword>
<dbReference type="Gene3D" id="1.20.5.170">
    <property type="match status" value="1"/>
</dbReference>
<dbReference type="EMBL" id="KQ435824">
    <property type="protein sequence ID" value="KOX72169.1"/>
    <property type="molecule type" value="Genomic_DNA"/>
</dbReference>
<dbReference type="Gene3D" id="2.60.40.10">
    <property type="entry name" value="Immunoglobulins"/>
    <property type="match status" value="1"/>
</dbReference>
<name>A0A0M8ZYH6_9HYME</name>
<dbReference type="SUPFAM" id="SSF49899">
    <property type="entry name" value="Concanavalin A-like lectins/glucanases"/>
    <property type="match status" value="1"/>
</dbReference>
<feature type="region of interest" description="Disordered" evidence="6">
    <location>
        <begin position="185"/>
        <end position="205"/>
    </location>
</feature>
<keyword evidence="3" id="KW-0862">Zinc</keyword>
<evidence type="ECO:0000259" key="9">
    <source>
        <dbReference type="PROSITE" id="PS50853"/>
    </source>
</evidence>
<dbReference type="InterPro" id="IPR001841">
    <property type="entry name" value="Znf_RING"/>
</dbReference>
<dbReference type="InterPro" id="IPR001870">
    <property type="entry name" value="B30.2/SPRY"/>
</dbReference>
<dbReference type="CDD" id="cd16576">
    <property type="entry name" value="RING-HC_TRIM9-like_C-I"/>
    <property type="match status" value="1"/>
</dbReference>
<evidence type="ECO:0000259" key="7">
    <source>
        <dbReference type="PROSITE" id="PS50119"/>
    </source>
</evidence>
<reference evidence="11 12" key="1">
    <citation type="submission" date="2015-07" db="EMBL/GenBank/DDBJ databases">
        <title>The genome of Melipona quadrifasciata.</title>
        <authorList>
            <person name="Pan H."/>
            <person name="Kapheim K."/>
        </authorList>
    </citation>
    <scope>NUCLEOTIDE SEQUENCE [LARGE SCALE GENOMIC DNA]</scope>
    <source>
        <strain evidence="11">0111107301</strain>
        <tissue evidence="11">Whole body</tissue>
    </source>
</reference>
<dbReference type="Gene3D" id="2.60.120.920">
    <property type="match status" value="1"/>
</dbReference>
<feature type="region of interest" description="Disordered" evidence="6">
    <location>
        <begin position="38"/>
        <end position="90"/>
    </location>
</feature>
<keyword evidence="12" id="KW-1185">Reference proteome</keyword>
<dbReference type="InterPro" id="IPR003877">
    <property type="entry name" value="SPRY_dom"/>
</dbReference>
<dbReference type="PROSITE" id="PS50188">
    <property type="entry name" value="B302_SPRY"/>
    <property type="match status" value="1"/>
</dbReference>
<dbReference type="InterPro" id="IPR013783">
    <property type="entry name" value="Ig-like_fold"/>
</dbReference>
<dbReference type="Gene3D" id="3.30.40.10">
    <property type="entry name" value="Zinc/RING finger domain, C3HC4 (zinc finger)"/>
    <property type="match status" value="1"/>
</dbReference>
<organism evidence="11 12">
    <name type="scientific">Melipona quadrifasciata</name>
    <dbReference type="NCBI Taxonomy" id="166423"/>
    <lineage>
        <taxon>Eukaryota</taxon>
        <taxon>Metazoa</taxon>
        <taxon>Ecdysozoa</taxon>
        <taxon>Arthropoda</taxon>
        <taxon>Hexapoda</taxon>
        <taxon>Insecta</taxon>
        <taxon>Pterygota</taxon>
        <taxon>Neoptera</taxon>
        <taxon>Endopterygota</taxon>
        <taxon>Hymenoptera</taxon>
        <taxon>Apocrita</taxon>
        <taxon>Aculeata</taxon>
        <taxon>Apoidea</taxon>
        <taxon>Anthophila</taxon>
        <taxon>Apidae</taxon>
        <taxon>Melipona</taxon>
    </lineage>
</organism>
<evidence type="ECO:0000256" key="3">
    <source>
        <dbReference type="ARBA" id="ARBA00022833"/>
    </source>
</evidence>
<dbReference type="Pfam" id="PF00622">
    <property type="entry name" value="SPRY"/>
    <property type="match status" value="1"/>
</dbReference>
<gene>
    <name evidence="11" type="ORF">WN51_01031</name>
</gene>
<dbReference type="Gene3D" id="3.30.160.60">
    <property type="entry name" value="Classic Zinc Finger"/>
    <property type="match status" value="1"/>
</dbReference>
<feature type="domain" description="Fibronectin type-III" evidence="9">
    <location>
        <begin position="487"/>
        <end position="591"/>
    </location>
</feature>
<evidence type="ECO:0000256" key="4">
    <source>
        <dbReference type="ARBA" id="ARBA00023054"/>
    </source>
</evidence>
<dbReference type="SUPFAM" id="SSF57845">
    <property type="entry name" value="B-box zinc-binding domain"/>
    <property type="match status" value="1"/>
</dbReference>
<dbReference type="CDD" id="cd00063">
    <property type="entry name" value="FN3"/>
    <property type="match status" value="1"/>
</dbReference>
<dbReference type="SUPFAM" id="SSF49265">
    <property type="entry name" value="Fibronectin type III"/>
    <property type="match status" value="1"/>
</dbReference>
<feature type="domain" description="B box-type" evidence="7">
    <location>
        <begin position="208"/>
        <end position="251"/>
    </location>
</feature>
<dbReference type="PROSITE" id="PS50853">
    <property type="entry name" value="FN3"/>
    <property type="match status" value="1"/>
</dbReference>
<dbReference type="InterPro" id="IPR000315">
    <property type="entry name" value="Znf_B-box"/>
</dbReference>
<evidence type="ECO:0000259" key="10">
    <source>
        <dbReference type="PROSITE" id="PS51262"/>
    </source>
</evidence>
<dbReference type="SMART" id="SM00449">
    <property type="entry name" value="SPRY"/>
    <property type="match status" value="1"/>
</dbReference>
<dbReference type="InterPro" id="IPR003649">
    <property type="entry name" value="Bbox_C"/>
</dbReference>
<dbReference type="PROSITE" id="PS51262">
    <property type="entry name" value="COS"/>
    <property type="match status" value="1"/>
</dbReference>
<dbReference type="Gene3D" id="4.10.830.40">
    <property type="match status" value="1"/>
</dbReference>
<dbReference type="InterPro" id="IPR050617">
    <property type="entry name" value="E3_ligase_FN3/SPRY"/>
</dbReference>
<dbReference type="PANTHER" id="PTHR24099:SF15">
    <property type="entry name" value="E3 UBIQUITIN-PROTEIN LIGASE TRIM9"/>
    <property type="match status" value="1"/>
</dbReference>
<dbReference type="InterPro" id="IPR013083">
    <property type="entry name" value="Znf_RING/FYVE/PHD"/>
</dbReference>
<dbReference type="PROSITE" id="PS50119">
    <property type="entry name" value="ZF_BBOX"/>
    <property type="match status" value="2"/>
</dbReference>
<dbReference type="SMART" id="SM00502">
    <property type="entry name" value="BBC"/>
    <property type="match status" value="1"/>
</dbReference>
<dbReference type="OrthoDB" id="295536at2759"/>
<dbReference type="CDD" id="cd19803">
    <property type="entry name" value="Bbox1_TRIM9-like_C-I"/>
    <property type="match status" value="1"/>
</dbReference>
<dbReference type="SMART" id="SM00336">
    <property type="entry name" value="BBOX"/>
    <property type="match status" value="2"/>
</dbReference>
<evidence type="ECO:0000256" key="1">
    <source>
        <dbReference type="ARBA" id="ARBA00022723"/>
    </source>
</evidence>
<protein>
    <submittedName>
        <fullName evidence="11">E3 ubiquitin-protein ligase TRIM9</fullName>
    </submittedName>
</protein>
<dbReference type="Proteomes" id="UP000053105">
    <property type="component" value="Unassembled WGS sequence"/>
</dbReference>
<dbReference type="InterPro" id="IPR036116">
    <property type="entry name" value="FN3_sf"/>
</dbReference>
<evidence type="ECO:0000256" key="5">
    <source>
        <dbReference type="PROSITE-ProRule" id="PRU00024"/>
    </source>
</evidence>
<evidence type="ECO:0000256" key="6">
    <source>
        <dbReference type="SAM" id="MobiDB-lite"/>
    </source>
</evidence>
<dbReference type="InterPro" id="IPR017903">
    <property type="entry name" value="COS_domain"/>
</dbReference>
<dbReference type="SMART" id="SM00184">
    <property type="entry name" value="RING"/>
    <property type="match status" value="1"/>
</dbReference>
<evidence type="ECO:0000313" key="11">
    <source>
        <dbReference type="EMBL" id="KOX72169.1"/>
    </source>
</evidence>
<dbReference type="Pfam" id="PF22586">
    <property type="entry name" value="ANCHR-like_BBOX"/>
    <property type="match status" value="1"/>
</dbReference>
<dbReference type="InterPro" id="IPR003961">
    <property type="entry name" value="FN3_dom"/>
</dbReference>
<dbReference type="STRING" id="166423.A0A0M8ZYH6"/>
<dbReference type="Pfam" id="PF00643">
    <property type="entry name" value="zf-B_box"/>
    <property type="match status" value="1"/>
</dbReference>
<dbReference type="InterPro" id="IPR013320">
    <property type="entry name" value="ConA-like_dom_sf"/>
</dbReference>
<feature type="domain" description="COS" evidence="10">
    <location>
        <begin position="412"/>
        <end position="472"/>
    </location>
</feature>
<dbReference type="SMART" id="SM00060">
    <property type="entry name" value="FN3"/>
    <property type="match status" value="1"/>
</dbReference>
<dbReference type="Pfam" id="PF00041">
    <property type="entry name" value="fn3"/>
    <property type="match status" value="1"/>
</dbReference>
<dbReference type="FunFam" id="2.60.40.10:FF:000178">
    <property type="entry name" value="E3 ubiquitin-protein ligase TRIM9 isoform X1"/>
    <property type="match status" value="1"/>
</dbReference>
<proteinExistence type="predicted"/>
<evidence type="ECO:0000256" key="2">
    <source>
        <dbReference type="ARBA" id="ARBA00022771"/>
    </source>
</evidence>